<organism evidence="1 2">
    <name type="scientific">Mycena albidolilacea</name>
    <dbReference type="NCBI Taxonomy" id="1033008"/>
    <lineage>
        <taxon>Eukaryota</taxon>
        <taxon>Fungi</taxon>
        <taxon>Dikarya</taxon>
        <taxon>Basidiomycota</taxon>
        <taxon>Agaricomycotina</taxon>
        <taxon>Agaricomycetes</taxon>
        <taxon>Agaricomycetidae</taxon>
        <taxon>Agaricales</taxon>
        <taxon>Marasmiineae</taxon>
        <taxon>Mycenaceae</taxon>
        <taxon>Mycena</taxon>
    </lineage>
</organism>
<reference evidence="1" key="1">
    <citation type="submission" date="2023-03" db="EMBL/GenBank/DDBJ databases">
        <title>Massive genome expansion in bonnet fungi (Mycena s.s.) driven by repeated elements and novel gene families across ecological guilds.</title>
        <authorList>
            <consortium name="Lawrence Berkeley National Laboratory"/>
            <person name="Harder C.B."/>
            <person name="Miyauchi S."/>
            <person name="Viragh M."/>
            <person name="Kuo A."/>
            <person name="Thoen E."/>
            <person name="Andreopoulos B."/>
            <person name="Lu D."/>
            <person name="Skrede I."/>
            <person name="Drula E."/>
            <person name="Henrissat B."/>
            <person name="Morin E."/>
            <person name="Kohler A."/>
            <person name="Barry K."/>
            <person name="LaButti K."/>
            <person name="Morin E."/>
            <person name="Salamov A."/>
            <person name="Lipzen A."/>
            <person name="Mereny Z."/>
            <person name="Hegedus B."/>
            <person name="Baldrian P."/>
            <person name="Stursova M."/>
            <person name="Weitz H."/>
            <person name="Taylor A."/>
            <person name="Grigoriev I.V."/>
            <person name="Nagy L.G."/>
            <person name="Martin F."/>
            <person name="Kauserud H."/>
        </authorList>
    </citation>
    <scope>NUCLEOTIDE SEQUENCE</scope>
    <source>
        <strain evidence="1">CBHHK002</strain>
    </source>
</reference>
<proteinExistence type="predicted"/>
<evidence type="ECO:0000313" key="2">
    <source>
        <dbReference type="Proteomes" id="UP001218218"/>
    </source>
</evidence>
<protein>
    <submittedName>
        <fullName evidence="1">Uncharacterized protein</fullName>
    </submittedName>
</protein>
<gene>
    <name evidence="1" type="ORF">DFH08DRAFT_804179</name>
</gene>
<dbReference type="EMBL" id="JARIHO010000010">
    <property type="protein sequence ID" value="KAJ7354260.1"/>
    <property type="molecule type" value="Genomic_DNA"/>
</dbReference>
<keyword evidence="2" id="KW-1185">Reference proteome</keyword>
<dbReference type="Proteomes" id="UP001218218">
    <property type="component" value="Unassembled WGS sequence"/>
</dbReference>
<sequence length="155" mass="17989">MQGHVGLQQDQHGKLKIAEMDAQRQICWSTQMQLAMTSECQNGPFEEEWDKLRKICNKIKVLTKNRIIGQRRQYKDPLEDQRRNACKLCADSGAHHDWASATNFDKMVGKIDKWRDEVFNWMDDLLVPGIDSFASHVCWVHAHPPPGSENLSEEW</sequence>
<accession>A0AAD7ACQ3</accession>
<evidence type="ECO:0000313" key="1">
    <source>
        <dbReference type="EMBL" id="KAJ7354260.1"/>
    </source>
</evidence>
<comment type="caution">
    <text evidence="1">The sequence shown here is derived from an EMBL/GenBank/DDBJ whole genome shotgun (WGS) entry which is preliminary data.</text>
</comment>
<dbReference type="AlphaFoldDB" id="A0AAD7ACQ3"/>
<name>A0AAD7ACQ3_9AGAR</name>